<organism evidence="1">
    <name type="scientific">bioreactor metagenome</name>
    <dbReference type="NCBI Taxonomy" id="1076179"/>
    <lineage>
        <taxon>unclassified sequences</taxon>
        <taxon>metagenomes</taxon>
        <taxon>ecological metagenomes</taxon>
    </lineage>
</organism>
<dbReference type="AlphaFoldDB" id="A0A645HX86"/>
<proteinExistence type="predicted"/>
<name>A0A645HX86_9ZZZZ</name>
<protein>
    <submittedName>
        <fullName evidence="1">Uncharacterized protein</fullName>
    </submittedName>
</protein>
<gene>
    <name evidence="1" type="ORF">SDC9_191040</name>
</gene>
<evidence type="ECO:0000313" key="1">
    <source>
        <dbReference type="EMBL" id="MPN43480.1"/>
    </source>
</evidence>
<reference evidence="1" key="1">
    <citation type="submission" date="2019-08" db="EMBL/GenBank/DDBJ databases">
        <authorList>
            <person name="Kucharzyk K."/>
            <person name="Murdoch R.W."/>
            <person name="Higgins S."/>
            <person name="Loffler F."/>
        </authorList>
    </citation>
    <scope>NUCLEOTIDE SEQUENCE</scope>
</reference>
<comment type="caution">
    <text evidence="1">The sequence shown here is derived from an EMBL/GenBank/DDBJ whole genome shotgun (WGS) entry which is preliminary data.</text>
</comment>
<accession>A0A645HX86</accession>
<sequence>MTPTQLNLIFSQDKGEKQIEDVLHEQLKEAFRTEIEMQISVERFNKARLELSGLGQEEKKEEKEEKTTTNVIGEGGIQISCNPFVDPVRGKAASELVENDCIWVSFEDTGLSGFIKRTLEQTSEKPVFPVRSVEKLPTGLV</sequence>
<dbReference type="EMBL" id="VSSQ01101910">
    <property type="protein sequence ID" value="MPN43480.1"/>
    <property type="molecule type" value="Genomic_DNA"/>
</dbReference>